<keyword evidence="3" id="KW-1185">Reference proteome</keyword>
<dbReference type="Gene3D" id="3.30.200.20">
    <property type="entry name" value="Phosphorylase Kinase, domain 1"/>
    <property type="match status" value="1"/>
</dbReference>
<evidence type="ECO:0000313" key="3">
    <source>
        <dbReference type="Proteomes" id="UP000198584"/>
    </source>
</evidence>
<dbReference type="InterPro" id="IPR011009">
    <property type="entry name" value="Kinase-like_dom_sf"/>
</dbReference>
<dbReference type="Proteomes" id="UP000198584">
    <property type="component" value="Unassembled WGS sequence"/>
</dbReference>
<protein>
    <submittedName>
        <fullName evidence="2">Fructosamine-3-kinase</fullName>
    </submittedName>
</protein>
<sequence>MNKTIQSSLQNLGDHSAIESLHQVAGGDINEAFYVSTRENSYFIKTNEDIPTHFFEVEAKGLELIRNTNTIRVPYVYYFDRPENGASGAIIMEWISSSPQSDTAERLGRKLAKMHQFENDRYGLEDDTFVGTLAQPNGLFEDWIVYYQTKRLLPQFELANRQGVMNHERRNKMEQLISQLEKWIPKRPGASLLHGDLWGGNWMAGPDGEPCLIDPSVVYGDRSFELAFTELFGGFPKQFYEAYNDMHSLPSNYRDTKEIYQLFYLLVHLNLFGESYGRAVDRILASYIG</sequence>
<comment type="similarity">
    <text evidence="1">Belongs to the fructosamine kinase family.</text>
</comment>
<dbReference type="Pfam" id="PF03881">
    <property type="entry name" value="Fructosamin_kin"/>
    <property type="match status" value="1"/>
</dbReference>
<evidence type="ECO:0000256" key="1">
    <source>
        <dbReference type="PIRNR" id="PIRNR006221"/>
    </source>
</evidence>
<dbReference type="PIRSF" id="PIRSF006221">
    <property type="entry name" value="Ketosamine-3-kinase"/>
    <property type="match status" value="1"/>
</dbReference>
<evidence type="ECO:0000313" key="2">
    <source>
        <dbReference type="EMBL" id="SEA72069.1"/>
    </source>
</evidence>
<dbReference type="SUPFAM" id="SSF56112">
    <property type="entry name" value="Protein kinase-like (PK-like)"/>
    <property type="match status" value="1"/>
</dbReference>
<dbReference type="Gene3D" id="3.90.1200.10">
    <property type="match status" value="1"/>
</dbReference>
<reference evidence="2 3" key="1">
    <citation type="submission" date="2016-10" db="EMBL/GenBank/DDBJ databases">
        <authorList>
            <person name="de Groot N.N."/>
        </authorList>
    </citation>
    <scope>NUCLEOTIDE SEQUENCE [LARGE SCALE GENOMIC DNA]</scope>
    <source>
        <strain evidence="2 3">CCM7597</strain>
    </source>
</reference>
<dbReference type="EMBL" id="FNQR01000007">
    <property type="protein sequence ID" value="SEA72069.1"/>
    <property type="molecule type" value="Genomic_DNA"/>
</dbReference>
<dbReference type="STRING" id="571932.SAMN05421743_107131"/>
<dbReference type="InterPro" id="IPR016477">
    <property type="entry name" value="Fructo-/Ketosamine-3-kinase"/>
</dbReference>
<keyword evidence="1" id="KW-0808">Transferase</keyword>
<dbReference type="OrthoDB" id="5291879at2"/>
<organism evidence="2 3">
    <name type="scientific">Thalassobacillus cyri</name>
    <dbReference type="NCBI Taxonomy" id="571932"/>
    <lineage>
        <taxon>Bacteria</taxon>
        <taxon>Bacillati</taxon>
        <taxon>Bacillota</taxon>
        <taxon>Bacilli</taxon>
        <taxon>Bacillales</taxon>
        <taxon>Bacillaceae</taxon>
        <taxon>Thalassobacillus</taxon>
    </lineage>
</organism>
<dbReference type="PANTHER" id="PTHR12149:SF8">
    <property type="entry name" value="PROTEIN-RIBULOSAMINE 3-KINASE"/>
    <property type="match status" value="1"/>
</dbReference>
<name>A0A1H4DHY2_9BACI</name>
<gene>
    <name evidence="2" type="ORF">SAMN05421743_107131</name>
</gene>
<accession>A0A1H4DHY2</accession>
<dbReference type="AlphaFoldDB" id="A0A1H4DHY2"/>
<dbReference type="GO" id="GO:0016301">
    <property type="term" value="F:kinase activity"/>
    <property type="evidence" value="ECO:0007669"/>
    <property type="project" value="UniProtKB-UniRule"/>
</dbReference>
<dbReference type="PANTHER" id="PTHR12149">
    <property type="entry name" value="FRUCTOSAMINE 3 KINASE-RELATED PROTEIN"/>
    <property type="match status" value="1"/>
</dbReference>
<dbReference type="RefSeq" id="WP_093044910.1">
    <property type="nucleotide sequence ID" value="NZ_FNQR01000007.1"/>
</dbReference>
<proteinExistence type="inferred from homology"/>
<keyword evidence="1 2" id="KW-0418">Kinase</keyword>